<protein>
    <submittedName>
        <fullName evidence="2">Uncharacterized protein</fullName>
    </submittedName>
</protein>
<feature type="region of interest" description="Disordered" evidence="1">
    <location>
        <begin position="1"/>
        <end position="20"/>
    </location>
</feature>
<dbReference type="AlphaFoldDB" id="A0A5N6L6Q2"/>
<dbReference type="Proteomes" id="UP000327013">
    <property type="component" value="Unassembled WGS sequence"/>
</dbReference>
<comment type="caution">
    <text evidence="2">The sequence shown here is derived from an EMBL/GenBank/DDBJ whole genome shotgun (WGS) entry which is preliminary data.</text>
</comment>
<evidence type="ECO:0000256" key="1">
    <source>
        <dbReference type="SAM" id="MobiDB-lite"/>
    </source>
</evidence>
<evidence type="ECO:0000313" key="3">
    <source>
        <dbReference type="Proteomes" id="UP000327013"/>
    </source>
</evidence>
<dbReference type="EMBL" id="VIBQ01001071">
    <property type="protein sequence ID" value="KAC4911082.1"/>
    <property type="molecule type" value="Genomic_DNA"/>
</dbReference>
<proteinExistence type="predicted"/>
<sequence>MSQPSSQTQPKTPQNPTLIIGEGSKTYVLLNHDLQTSTTIKPAKNLTLQSTHSSPTQQPPYLSPTSLEPTQTSNHHHFSLNTLPAKQATSSGNQKVADHQTPLTSTLETCSMTAHPSSLFPGSISIELKQFNHGPSLVSNKKAQGKKPLTNPAKLPFHQQK</sequence>
<organism evidence="2 3">
    <name type="scientific">Carpinus fangiana</name>
    <dbReference type="NCBI Taxonomy" id="176857"/>
    <lineage>
        <taxon>Eukaryota</taxon>
        <taxon>Viridiplantae</taxon>
        <taxon>Streptophyta</taxon>
        <taxon>Embryophyta</taxon>
        <taxon>Tracheophyta</taxon>
        <taxon>Spermatophyta</taxon>
        <taxon>Magnoliopsida</taxon>
        <taxon>eudicotyledons</taxon>
        <taxon>Gunneridae</taxon>
        <taxon>Pentapetalae</taxon>
        <taxon>rosids</taxon>
        <taxon>fabids</taxon>
        <taxon>Fagales</taxon>
        <taxon>Betulaceae</taxon>
        <taxon>Carpinus</taxon>
    </lineage>
</organism>
<reference evidence="2 3" key="1">
    <citation type="submission" date="2019-06" db="EMBL/GenBank/DDBJ databases">
        <title>A chromosomal-level reference genome of Carpinus fangiana (Coryloideae, Betulaceae).</title>
        <authorList>
            <person name="Yang X."/>
            <person name="Wang Z."/>
            <person name="Zhang L."/>
            <person name="Hao G."/>
            <person name="Liu J."/>
            <person name="Yang Y."/>
        </authorList>
    </citation>
    <scope>NUCLEOTIDE SEQUENCE [LARGE SCALE GENOMIC DNA]</scope>
    <source>
        <strain evidence="2">Cfa_2016G</strain>
        <tissue evidence="2">Leaf</tissue>
    </source>
</reference>
<name>A0A5N6L6Q2_9ROSI</name>
<gene>
    <name evidence="2" type="ORF">FH972_027226</name>
</gene>
<feature type="region of interest" description="Disordered" evidence="1">
    <location>
        <begin position="48"/>
        <end position="103"/>
    </location>
</feature>
<feature type="compositionally biased region" description="Polar residues" evidence="1">
    <location>
        <begin position="63"/>
        <end position="94"/>
    </location>
</feature>
<feature type="region of interest" description="Disordered" evidence="1">
    <location>
        <begin position="136"/>
        <end position="161"/>
    </location>
</feature>
<keyword evidence="3" id="KW-1185">Reference proteome</keyword>
<accession>A0A5N6L6Q2</accession>
<feature type="compositionally biased region" description="Low complexity" evidence="1">
    <location>
        <begin position="1"/>
        <end position="17"/>
    </location>
</feature>
<evidence type="ECO:0000313" key="2">
    <source>
        <dbReference type="EMBL" id="KAC4911082.1"/>
    </source>
</evidence>